<reference evidence="2 3" key="1">
    <citation type="submission" date="2014-04" db="EMBL/GenBank/DDBJ databases">
        <authorList>
            <consortium name="DOE Joint Genome Institute"/>
            <person name="Kuo A."/>
            <person name="Kohler A."/>
            <person name="Costa M.D."/>
            <person name="Nagy L.G."/>
            <person name="Floudas D."/>
            <person name="Copeland A."/>
            <person name="Barry K.W."/>
            <person name="Cichocki N."/>
            <person name="Veneault-Fourrey C."/>
            <person name="LaButti K."/>
            <person name="Lindquist E.A."/>
            <person name="Lipzen A."/>
            <person name="Lundell T."/>
            <person name="Morin E."/>
            <person name="Murat C."/>
            <person name="Sun H."/>
            <person name="Tunlid A."/>
            <person name="Henrissat B."/>
            <person name="Grigoriev I.V."/>
            <person name="Hibbett D.S."/>
            <person name="Martin F."/>
            <person name="Nordberg H.P."/>
            <person name="Cantor M.N."/>
            <person name="Hua S.X."/>
        </authorList>
    </citation>
    <scope>NUCLEOTIDE SEQUENCE [LARGE SCALE GENOMIC DNA]</scope>
    <source>
        <strain evidence="2 3">441</strain>
    </source>
</reference>
<protein>
    <submittedName>
        <fullName evidence="2">Uncharacterized protein</fullName>
    </submittedName>
</protein>
<keyword evidence="3" id="KW-1185">Reference proteome</keyword>
<evidence type="ECO:0000313" key="2">
    <source>
        <dbReference type="EMBL" id="KIK26476.1"/>
    </source>
</evidence>
<dbReference type="STRING" id="765257.A0A0C9ZB95"/>
<evidence type="ECO:0000313" key="3">
    <source>
        <dbReference type="Proteomes" id="UP000054018"/>
    </source>
</evidence>
<dbReference type="AlphaFoldDB" id="A0A0C9ZB95"/>
<gene>
    <name evidence="2" type="ORF">PISMIDRAFT_8847</name>
</gene>
<sequence>MARATRSAAAQEREQPAVPRPKQPTKKRKRVSLAGNDDHPPLKQHNTENGIKEERAADDDDEQPSIRTLPELDLAGDVPIRASDAQKVLGILELVDTQGLLDRVFPLPSSSLSEPSTSKSQSGAYSLRTLLRESSQHPLHLLRAAVKNLFPISYNPRSRTASPATQQLRFCNLAQSLLDQASFHSVPLPLDIETILSDVPESLAGGELDPSSSSPLSKKLSHHRQRGRYALMQRFPSGSWWTSLSSDLVPSDEKAVTELQTANAELVA</sequence>
<dbReference type="EMBL" id="KN833701">
    <property type="protein sequence ID" value="KIK26476.1"/>
    <property type="molecule type" value="Genomic_DNA"/>
</dbReference>
<organism evidence="2 3">
    <name type="scientific">Pisolithus microcarpus 441</name>
    <dbReference type="NCBI Taxonomy" id="765257"/>
    <lineage>
        <taxon>Eukaryota</taxon>
        <taxon>Fungi</taxon>
        <taxon>Dikarya</taxon>
        <taxon>Basidiomycota</taxon>
        <taxon>Agaricomycotina</taxon>
        <taxon>Agaricomycetes</taxon>
        <taxon>Agaricomycetidae</taxon>
        <taxon>Boletales</taxon>
        <taxon>Sclerodermatineae</taxon>
        <taxon>Pisolithaceae</taxon>
        <taxon>Pisolithus</taxon>
    </lineage>
</organism>
<dbReference type="Proteomes" id="UP000054018">
    <property type="component" value="Unassembled WGS sequence"/>
</dbReference>
<dbReference type="HOGENOM" id="CLU_1040358_0_0_1"/>
<evidence type="ECO:0000256" key="1">
    <source>
        <dbReference type="SAM" id="MobiDB-lite"/>
    </source>
</evidence>
<reference evidence="3" key="2">
    <citation type="submission" date="2015-01" db="EMBL/GenBank/DDBJ databases">
        <title>Evolutionary Origins and Diversification of the Mycorrhizal Mutualists.</title>
        <authorList>
            <consortium name="DOE Joint Genome Institute"/>
            <consortium name="Mycorrhizal Genomics Consortium"/>
            <person name="Kohler A."/>
            <person name="Kuo A."/>
            <person name="Nagy L.G."/>
            <person name="Floudas D."/>
            <person name="Copeland A."/>
            <person name="Barry K.W."/>
            <person name="Cichocki N."/>
            <person name="Veneault-Fourrey C."/>
            <person name="LaButti K."/>
            <person name="Lindquist E.A."/>
            <person name="Lipzen A."/>
            <person name="Lundell T."/>
            <person name="Morin E."/>
            <person name="Murat C."/>
            <person name="Riley R."/>
            <person name="Ohm R."/>
            <person name="Sun H."/>
            <person name="Tunlid A."/>
            <person name="Henrissat B."/>
            <person name="Grigoriev I.V."/>
            <person name="Hibbett D.S."/>
            <person name="Martin F."/>
        </authorList>
    </citation>
    <scope>NUCLEOTIDE SEQUENCE [LARGE SCALE GENOMIC DNA]</scope>
    <source>
        <strain evidence="3">441</strain>
    </source>
</reference>
<name>A0A0C9ZB95_9AGAM</name>
<accession>A0A0C9ZB95</accession>
<feature type="region of interest" description="Disordered" evidence="1">
    <location>
        <begin position="1"/>
        <end position="71"/>
    </location>
</feature>
<feature type="non-terminal residue" evidence="2">
    <location>
        <position position="268"/>
    </location>
</feature>
<dbReference type="OrthoDB" id="21648at2759"/>
<proteinExistence type="predicted"/>
<feature type="region of interest" description="Disordered" evidence="1">
    <location>
        <begin position="203"/>
        <end position="222"/>
    </location>
</feature>